<dbReference type="EC" id="2.3.1.8" evidence="5"/>
<protein>
    <submittedName>
        <fullName evidence="5">Phosphate acetyltransferase</fullName>
        <ecNumber evidence="5">2.3.1.8</ecNumber>
    </submittedName>
</protein>
<dbReference type="GO" id="GO:0008959">
    <property type="term" value="F:phosphate acetyltransferase activity"/>
    <property type="evidence" value="ECO:0007669"/>
    <property type="project" value="UniProtKB-EC"/>
</dbReference>
<sequence length="298" mass="31624">MPLPTFEQLFAITDELTEPIPVVAAGGADRTVLEALAEAAQRGWVKPLLTGKQAEMESIAAEADIDLSPFTLIDSDTPAQAAVAEIRAGRAAALMKGQIPTPELMKAVLDRENGLRTEEVIGQIVLMEIVRDQRAFLMTDTGISPFPNVEQRAGLIRHAISTAEALGVSDPKVALMAATEKPTPAIPSTEEARQLAESTDWSPAVVEGPLSFDLSYAADAGSKKQVDGGVVGAVDAMVFPDLTSANLTVKAIMYTADCRFGGMLRGTSAPVVFMSRADTTETRLRSLALTLSVVKSRM</sequence>
<keyword evidence="6" id="KW-1185">Reference proteome</keyword>
<dbReference type="Gene3D" id="3.40.718.10">
    <property type="entry name" value="Isopropylmalate Dehydrogenase"/>
    <property type="match status" value="1"/>
</dbReference>
<dbReference type="EMBL" id="CP036316">
    <property type="protein sequence ID" value="QDT66911.1"/>
    <property type="molecule type" value="Genomic_DNA"/>
</dbReference>
<evidence type="ECO:0000256" key="3">
    <source>
        <dbReference type="ARBA" id="ARBA00023315"/>
    </source>
</evidence>
<proteinExistence type="inferred from homology"/>
<comment type="similarity">
    <text evidence="1">Belongs to the phosphate acetyltransferase and butyryltransferase family.</text>
</comment>
<dbReference type="PANTHER" id="PTHR43356:SF2">
    <property type="entry name" value="PHOSPHATE ACETYLTRANSFERASE"/>
    <property type="match status" value="1"/>
</dbReference>
<dbReference type="PIRSF" id="PIRSF000428">
    <property type="entry name" value="P_Ac_trans"/>
    <property type="match status" value="1"/>
</dbReference>
<evidence type="ECO:0000259" key="4">
    <source>
        <dbReference type="Pfam" id="PF01515"/>
    </source>
</evidence>
<dbReference type="InterPro" id="IPR050500">
    <property type="entry name" value="Phos_Acetyltrans/Butyryltrans"/>
</dbReference>
<name>A0A517TEV7_9PLAN</name>
<dbReference type="RefSeq" id="WP_145266429.1">
    <property type="nucleotide sequence ID" value="NZ_CP036316.1"/>
</dbReference>
<evidence type="ECO:0000313" key="6">
    <source>
        <dbReference type="Proteomes" id="UP000319976"/>
    </source>
</evidence>
<gene>
    <name evidence="5" type="primary">pta_2</name>
    <name evidence="5" type="ORF">V22_41830</name>
</gene>
<keyword evidence="2 5" id="KW-0808">Transferase</keyword>
<evidence type="ECO:0000313" key="5">
    <source>
        <dbReference type="EMBL" id="QDT66911.1"/>
    </source>
</evidence>
<dbReference type="KEGG" id="chya:V22_41830"/>
<organism evidence="5 6">
    <name type="scientific">Calycomorphotria hydatis</name>
    <dbReference type="NCBI Taxonomy" id="2528027"/>
    <lineage>
        <taxon>Bacteria</taxon>
        <taxon>Pseudomonadati</taxon>
        <taxon>Planctomycetota</taxon>
        <taxon>Planctomycetia</taxon>
        <taxon>Planctomycetales</taxon>
        <taxon>Planctomycetaceae</taxon>
        <taxon>Calycomorphotria</taxon>
    </lineage>
</organism>
<reference evidence="5 6" key="1">
    <citation type="submission" date="2019-02" db="EMBL/GenBank/DDBJ databases">
        <title>Deep-cultivation of Planctomycetes and their phenomic and genomic characterization uncovers novel biology.</title>
        <authorList>
            <person name="Wiegand S."/>
            <person name="Jogler M."/>
            <person name="Boedeker C."/>
            <person name="Pinto D."/>
            <person name="Vollmers J."/>
            <person name="Rivas-Marin E."/>
            <person name="Kohn T."/>
            <person name="Peeters S.H."/>
            <person name="Heuer A."/>
            <person name="Rast P."/>
            <person name="Oberbeckmann S."/>
            <person name="Bunk B."/>
            <person name="Jeske O."/>
            <person name="Meyerdierks A."/>
            <person name="Storesund J.E."/>
            <person name="Kallscheuer N."/>
            <person name="Luecker S."/>
            <person name="Lage O.M."/>
            <person name="Pohl T."/>
            <person name="Merkel B.J."/>
            <person name="Hornburger P."/>
            <person name="Mueller R.-W."/>
            <person name="Bruemmer F."/>
            <person name="Labrenz M."/>
            <person name="Spormann A.M."/>
            <person name="Op den Camp H."/>
            <person name="Overmann J."/>
            <person name="Amann R."/>
            <person name="Jetten M.S.M."/>
            <person name="Mascher T."/>
            <person name="Medema M.H."/>
            <person name="Devos D.P."/>
            <person name="Kaster A.-K."/>
            <person name="Ovreas L."/>
            <person name="Rohde M."/>
            <person name="Galperin M.Y."/>
            <person name="Jogler C."/>
        </authorList>
    </citation>
    <scope>NUCLEOTIDE SEQUENCE [LARGE SCALE GENOMIC DNA]</scope>
    <source>
        <strain evidence="5 6">V22</strain>
    </source>
</reference>
<dbReference type="PANTHER" id="PTHR43356">
    <property type="entry name" value="PHOSPHATE ACETYLTRANSFERASE"/>
    <property type="match status" value="1"/>
</dbReference>
<dbReference type="InterPro" id="IPR002505">
    <property type="entry name" value="PTA_PTB"/>
</dbReference>
<dbReference type="Proteomes" id="UP000319976">
    <property type="component" value="Chromosome"/>
</dbReference>
<dbReference type="SUPFAM" id="SSF53659">
    <property type="entry name" value="Isocitrate/Isopropylmalate dehydrogenase-like"/>
    <property type="match status" value="1"/>
</dbReference>
<evidence type="ECO:0000256" key="2">
    <source>
        <dbReference type="ARBA" id="ARBA00022679"/>
    </source>
</evidence>
<dbReference type="Pfam" id="PF01515">
    <property type="entry name" value="PTA_PTB"/>
    <property type="match status" value="1"/>
</dbReference>
<dbReference type="OrthoDB" id="9774179at2"/>
<dbReference type="AlphaFoldDB" id="A0A517TEV7"/>
<evidence type="ECO:0000256" key="1">
    <source>
        <dbReference type="ARBA" id="ARBA00005656"/>
    </source>
</evidence>
<keyword evidence="3 5" id="KW-0012">Acyltransferase</keyword>
<feature type="domain" description="Phosphate acetyl/butaryl transferase" evidence="4">
    <location>
        <begin position="79"/>
        <end position="290"/>
    </location>
</feature>
<dbReference type="InterPro" id="IPR012147">
    <property type="entry name" value="P_Ac_Bu_trans"/>
</dbReference>
<accession>A0A517TEV7</accession>